<dbReference type="Proteomes" id="UP000196027">
    <property type="component" value="Chromosome"/>
</dbReference>
<evidence type="ECO:0000259" key="1">
    <source>
        <dbReference type="Pfam" id="PF13524"/>
    </source>
</evidence>
<dbReference type="PANTHER" id="PTHR12526:SF630">
    <property type="entry name" value="GLYCOSYLTRANSFERASE"/>
    <property type="match status" value="1"/>
</dbReference>
<keyword evidence="3" id="KW-1185">Reference proteome</keyword>
<name>A0A1Y0I851_9GAMM</name>
<dbReference type="KEGG" id="ome:OLMES_2347"/>
<dbReference type="RefSeq" id="WP_087461396.1">
    <property type="nucleotide sequence ID" value="NZ_CP021425.1"/>
</dbReference>
<evidence type="ECO:0000313" key="3">
    <source>
        <dbReference type="Proteomes" id="UP000196027"/>
    </source>
</evidence>
<dbReference type="Gene3D" id="3.40.50.2000">
    <property type="entry name" value="Glycogen Phosphorylase B"/>
    <property type="match status" value="1"/>
</dbReference>
<protein>
    <recommendedName>
        <fullName evidence="1">Spore protein YkvP/CgeB glycosyl transferase-like domain-containing protein</fullName>
    </recommendedName>
</protein>
<accession>A0A1Y0I851</accession>
<evidence type="ECO:0000313" key="2">
    <source>
        <dbReference type="EMBL" id="ARU56410.1"/>
    </source>
</evidence>
<dbReference type="PANTHER" id="PTHR12526">
    <property type="entry name" value="GLYCOSYLTRANSFERASE"/>
    <property type="match status" value="1"/>
</dbReference>
<dbReference type="AlphaFoldDB" id="A0A1Y0I851"/>
<dbReference type="Pfam" id="PF13524">
    <property type="entry name" value="Glyco_trans_1_2"/>
    <property type="match status" value="1"/>
</dbReference>
<organism evidence="2 3">
    <name type="scientific">Oleiphilus messinensis</name>
    <dbReference type="NCBI Taxonomy" id="141451"/>
    <lineage>
        <taxon>Bacteria</taxon>
        <taxon>Pseudomonadati</taxon>
        <taxon>Pseudomonadota</taxon>
        <taxon>Gammaproteobacteria</taxon>
        <taxon>Oceanospirillales</taxon>
        <taxon>Oleiphilaceae</taxon>
        <taxon>Oleiphilus</taxon>
    </lineage>
</organism>
<dbReference type="SUPFAM" id="SSF53756">
    <property type="entry name" value="UDP-Glycosyltransferase/glycogen phosphorylase"/>
    <property type="match status" value="1"/>
</dbReference>
<gene>
    <name evidence="2" type="ORF">OLMES_2347</name>
</gene>
<dbReference type="CDD" id="cd03801">
    <property type="entry name" value="GT4_PimA-like"/>
    <property type="match status" value="1"/>
</dbReference>
<reference evidence="2 3" key="1">
    <citation type="submission" date="2017-05" db="EMBL/GenBank/DDBJ databases">
        <title>Genomic insights into alkan degradation activity of Oleiphilus messinensis.</title>
        <authorList>
            <person name="Kozyavkin S.A."/>
            <person name="Slesarev A.I."/>
            <person name="Golyshin P.N."/>
            <person name="Korzhenkov A."/>
            <person name="Golyshina O.N."/>
            <person name="Toshchakov S.V."/>
        </authorList>
    </citation>
    <scope>NUCLEOTIDE SEQUENCE [LARGE SCALE GENOMIC DNA]</scope>
    <source>
        <strain evidence="2 3">ME102</strain>
    </source>
</reference>
<dbReference type="EMBL" id="CP021425">
    <property type="protein sequence ID" value="ARU56410.1"/>
    <property type="molecule type" value="Genomic_DNA"/>
</dbReference>
<proteinExistence type="predicted"/>
<dbReference type="InterPro" id="IPR055259">
    <property type="entry name" value="YkvP/CgeB_Glyco_trans-like"/>
</dbReference>
<dbReference type="OrthoDB" id="9815351at2"/>
<sequence length="359" mass="40850">MSDHQGIKIGFVLLSSQADAQPSTRISVFNMFPYLTENNIEPVILYEPTKPTETPDVSQVLGKAVELQVDVVYFQKVYGPSVEQLASDLREKGIKTLYGVCDVAKPSMAKLTDATVVVTNFLRTLYPAELQSKIHVVHDGIEHPEFYIKTYQKHCGSREKPLSAVLVTSATMDTLPMIQTIPEWLQVTIVGNYAEGSLLDRLRFHYWNITEKTNWPEKLAYIRFMLNRNITRVKWSPTRVYEELIRADLAIIPIAKYENDDEKFAAPAWKVKSENRLTLKMACGLPVIANPIPAYEEIVRQGENGFLADTVEHWHACLNELRDPDKREKMGLQARKTATARFSREKQAEALINVIRSLV</sequence>
<feature type="domain" description="Spore protein YkvP/CgeB glycosyl transferase-like" evidence="1">
    <location>
        <begin position="186"/>
        <end position="352"/>
    </location>
</feature>